<evidence type="ECO:0008006" key="4">
    <source>
        <dbReference type="Google" id="ProtNLM"/>
    </source>
</evidence>
<keyword evidence="3" id="KW-1185">Reference proteome</keyword>
<feature type="compositionally biased region" description="Basic and acidic residues" evidence="1">
    <location>
        <begin position="21"/>
        <end position="31"/>
    </location>
</feature>
<evidence type="ECO:0000256" key="1">
    <source>
        <dbReference type="SAM" id="MobiDB-lite"/>
    </source>
</evidence>
<dbReference type="PANTHER" id="PTHR31228:SF40">
    <property type="entry name" value="CYSTATIN_MONELLIN SUPERFAMILY PROTEIN"/>
    <property type="match status" value="1"/>
</dbReference>
<feature type="region of interest" description="Disordered" evidence="1">
    <location>
        <begin position="1"/>
        <end position="31"/>
    </location>
</feature>
<dbReference type="InterPro" id="IPR006525">
    <property type="entry name" value="Cystatin-related_pln"/>
</dbReference>
<evidence type="ECO:0000313" key="3">
    <source>
        <dbReference type="Proteomes" id="UP000008694"/>
    </source>
</evidence>
<proteinExistence type="predicted"/>
<sequence length="155" mass="17890">MAPESTAEQASATDMVNSSLMEEHKVEEEGSDIDRRYKYVLGPEPEWDLDSYDGREYESDPEDRQFFSDEDDYQEFRIRKPFLKLNDEKGNTVELVEIVRAIDAGGARWNSYITFMAREYSNGPLVEYQAKVMNYAGNEKPPFPILCRPSPKLSV</sequence>
<dbReference type="Proteomes" id="UP000008694">
    <property type="component" value="Unassembled WGS sequence"/>
</dbReference>
<dbReference type="PANTHER" id="PTHR31228">
    <property type="entry name" value="CYSTATIN/MONELLIN SUPERFAMILY PROTEIN"/>
    <property type="match status" value="1"/>
</dbReference>
<protein>
    <recommendedName>
        <fullName evidence="4">Cystatin domain-containing protein</fullName>
    </recommendedName>
</protein>
<dbReference type="Gramene" id="fgenesh2_kg.6__1709__AT5G17120.1">
    <property type="protein sequence ID" value="fgenesh2_kg.6__1709__AT5G17120.1"/>
    <property type="gene ID" value="fgenesh2_kg.6__1709__AT5G17120.1"/>
</dbReference>
<accession>D7LWX5</accession>
<dbReference type="HOGENOM" id="CLU_088056_2_0_1"/>
<gene>
    <name evidence="2" type="ORF">ARALYDRAFT_488575</name>
</gene>
<dbReference type="AlphaFoldDB" id="D7LWX5"/>
<name>D7LWX5_ARALL</name>
<dbReference type="NCBIfam" id="TIGR01638">
    <property type="entry name" value="Atha_cystat_rel"/>
    <property type="match status" value="1"/>
</dbReference>
<evidence type="ECO:0000313" key="2">
    <source>
        <dbReference type="EMBL" id="EFH50072.1"/>
    </source>
</evidence>
<feature type="compositionally biased region" description="Polar residues" evidence="1">
    <location>
        <begin position="1"/>
        <end position="20"/>
    </location>
</feature>
<reference evidence="3" key="1">
    <citation type="journal article" date="2011" name="Nat. Genet.">
        <title>The Arabidopsis lyrata genome sequence and the basis of rapid genome size change.</title>
        <authorList>
            <person name="Hu T.T."/>
            <person name="Pattyn P."/>
            <person name="Bakker E.G."/>
            <person name="Cao J."/>
            <person name="Cheng J.-F."/>
            <person name="Clark R.M."/>
            <person name="Fahlgren N."/>
            <person name="Fawcett J.A."/>
            <person name="Grimwood J."/>
            <person name="Gundlach H."/>
            <person name="Haberer G."/>
            <person name="Hollister J.D."/>
            <person name="Ossowski S."/>
            <person name="Ottilar R.P."/>
            <person name="Salamov A.A."/>
            <person name="Schneeberger K."/>
            <person name="Spannagl M."/>
            <person name="Wang X."/>
            <person name="Yang L."/>
            <person name="Nasrallah M.E."/>
            <person name="Bergelson J."/>
            <person name="Carrington J.C."/>
            <person name="Gaut B.S."/>
            <person name="Schmutz J."/>
            <person name="Mayer K.F.X."/>
            <person name="Van de Peer Y."/>
            <person name="Grigoriev I.V."/>
            <person name="Nordborg M."/>
            <person name="Weigel D."/>
            <person name="Guo Y.-L."/>
        </authorList>
    </citation>
    <scope>NUCLEOTIDE SEQUENCE [LARGE SCALE GENOMIC DNA]</scope>
    <source>
        <strain evidence="3">cv. MN47</strain>
    </source>
</reference>
<organism evidence="3">
    <name type="scientific">Arabidopsis lyrata subsp. lyrata</name>
    <name type="common">Lyre-leaved rock-cress</name>
    <dbReference type="NCBI Taxonomy" id="81972"/>
    <lineage>
        <taxon>Eukaryota</taxon>
        <taxon>Viridiplantae</taxon>
        <taxon>Streptophyta</taxon>
        <taxon>Embryophyta</taxon>
        <taxon>Tracheophyta</taxon>
        <taxon>Spermatophyta</taxon>
        <taxon>Magnoliopsida</taxon>
        <taxon>eudicotyledons</taxon>
        <taxon>Gunneridae</taxon>
        <taxon>Pentapetalae</taxon>
        <taxon>rosids</taxon>
        <taxon>malvids</taxon>
        <taxon>Brassicales</taxon>
        <taxon>Brassicaceae</taxon>
        <taxon>Camelineae</taxon>
        <taxon>Arabidopsis</taxon>
    </lineage>
</organism>
<dbReference type="STRING" id="81972.D7LWX5"/>
<dbReference type="EMBL" id="GL348718">
    <property type="protein sequence ID" value="EFH50072.1"/>
    <property type="molecule type" value="Genomic_DNA"/>
</dbReference>